<evidence type="ECO:0000313" key="6">
    <source>
        <dbReference type="EMBL" id="PWA60989.1"/>
    </source>
</evidence>
<dbReference type="PANTHER" id="PTHR12603">
    <property type="entry name" value="CCR4-NOT TRANSCRIPTION COMPLEX RELATED"/>
    <property type="match status" value="1"/>
</dbReference>
<dbReference type="InterPro" id="IPR039780">
    <property type="entry name" value="Mot2"/>
</dbReference>
<dbReference type="InterPro" id="IPR013083">
    <property type="entry name" value="Znf_RING/FYVE/PHD"/>
</dbReference>
<dbReference type="SMART" id="SM00361">
    <property type="entry name" value="RRM_1"/>
    <property type="match status" value="1"/>
</dbReference>
<sequence>MSDEGEKTCPLCAEEMDLTDQQLKPCRCGYDICVWCWHHIMDMAEKDNTEGRCPACRTPYNKEKIVGTASKCERLVAEMSVEKRQKSQKGKTKTSESRKQLSSVRVIQRNLVYIVGLPLTLADEDAIMSDEGEKTCPLCAEEMDLTDQQLKPCRCGYDICVWCWHHIMDMAEKDNTEGRCPACRTPYNKEKIVGTASKCERLVAEMSVEKRQKSQKGKTKTSESRKQLSSVRVIQRNLVYIVGLPLTLADEDLLQRKEYFGRYGKVLKVSISRTAAGAIQQFANNTCSVYITYSNEDEAVRSIQSVHGFVLEGRPLRACFGTTKYCHAWLRSMPCTNPDCLYLHEFGSQEDSFTKDEIISEYTRGRVQQVTGATYDMQRRSGNTLPPAADDYSNNSNSAWGKPVIKSTTNDPANSMKVSPPNSSSGRSPPNSSSGRSPPNSSSGRSPPNSSSGRSVALPAAASWGTRASNSQPISASVATSNGPSKPKLDTSTTAVVSPSSHDTEMVKKESPTANEKGKLEDPDSSKQAIDTDRAPVTQGPLSTSSNDKIELAVVVPNLSRSSESCVQSSDPASDKGVDVSDEGKIHNLSSDMSLLGLGGNCELQSCDGEILVEPLATSKANASRTPSPHLMIDNDALREQEVAISEVEADLLSFNDQRLRDPEVVTTHTGYVHNMPQSHMSNSMGYSHSHSPRQHYTSVNGSLDPPFSDTSNMPLVNGHSSNLDGDSRFESSNGHSYFSATEGSRKQMGIFDNTVTAASNKGDRNAALDLGENSIISNILSMDFDPWDESLTSPQNLAKLLGDGDKQQGSQRAAVSRKTHNNSQSRFSFARENDGYMDQGSNFTSNLSDFAPALNHRNFSHDSLSNTDVYPGQLRNGNGFSSFNFEESDPTASNNSSMFSNKISVSSIYDDAFLAYDDSLECDLGSLCAKAYNFSRSQVSAPPGFLGPSRAPPPGFSSNERMEQSYDSLSGNQMFDNSSLLRKMNQAPPPVYNGSVSDLEFMDPAILAVGGRVPNGLSSPGLDMRSNFPSQHTSFENDNRLRLLMQRSFTQQNQRYTDLGDHLAFPQRTDSYGLSSRIVEQTLPNNRSPYQQMGNFQQPRMSNNGHWDSWNEVQNGNDIAMAELLRNERLGFNKYYSGYEDTKYRMPSSGDLYNRSFGI</sequence>
<evidence type="ECO:0000259" key="4">
    <source>
        <dbReference type="PROSITE" id="PS50089"/>
    </source>
</evidence>
<dbReference type="Gene3D" id="3.30.40.10">
    <property type="entry name" value="Zinc/RING finger domain, C3HC4 (zinc finger)"/>
    <property type="match status" value="2"/>
</dbReference>
<keyword evidence="1" id="KW-0862">Zinc</keyword>
<dbReference type="STRING" id="35608.A0A2U1MID9"/>
<feature type="region of interest" description="Disordered" evidence="3">
    <location>
        <begin position="803"/>
        <end position="828"/>
    </location>
</feature>
<dbReference type="InterPro" id="IPR000504">
    <property type="entry name" value="RRM_dom"/>
</dbReference>
<dbReference type="Proteomes" id="UP000245207">
    <property type="component" value="Unassembled WGS sequence"/>
</dbReference>
<dbReference type="GO" id="GO:0030014">
    <property type="term" value="C:CCR4-NOT complex"/>
    <property type="evidence" value="ECO:0007669"/>
    <property type="project" value="InterPro"/>
</dbReference>
<gene>
    <name evidence="6" type="ORF">CTI12_AA377750</name>
</gene>
<evidence type="ECO:0000313" key="7">
    <source>
        <dbReference type="Proteomes" id="UP000245207"/>
    </source>
</evidence>
<dbReference type="GO" id="GO:0004842">
    <property type="term" value="F:ubiquitin-protein transferase activity"/>
    <property type="evidence" value="ECO:0007669"/>
    <property type="project" value="InterPro"/>
</dbReference>
<feature type="domain" description="RING-type" evidence="4">
    <location>
        <begin position="136"/>
        <end position="184"/>
    </location>
</feature>
<dbReference type="InterPro" id="IPR034261">
    <property type="entry name" value="CNOT4_RRM"/>
</dbReference>
<keyword evidence="7" id="KW-1185">Reference proteome</keyword>
<keyword evidence="2" id="KW-0694">RNA-binding</keyword>
<dbReference type="CDD" id="cd16618">
    <property type="entry name" value="mRING-HC-C4C4_CNOT4"/>
    <property type="match status" value="2"/>
</dbReference>
<feature type="compositionally biased region" description="Polar residues" evidence="3">
    <location>
        <begin position="466"/>
        <end position="501"/>
    </location>
</feature>
<protein>
    <submittedName>
        <fullName evidence="6">Nucleotide-binding, alpha-beta plait</fullName>
    </submittedName>
</protein>
<dbReference type="PROSITE" id="PS50102">
    <property type="entry name" value="RRM"/>
    <property type="match status" value="1"/>
</dbReference>
<feature type="compositionally biased region" description="Polar residues" evidence="3">
    <location>
        <begin position="406"/>
        <end position="417"/>
    </location>
</feature>
<proteinExistence type="predicted"/>
<feature type="compositionally biased region" description="Polar residues" evidence="3">
    <location>
        <begin position="561"/>
        <end position="572"/>
    </location>
</feature>
<dbReference type="FunFam" id="3.30.70.330:FF:000161">
    <property type="entry name" value="RNA binding (RRM/RBD/RNP motifs) family protein"/>
    <property type="match status" value="1"/>
</dbReference>
<dbReference type="EMBL" id="PKPP01005211">
    <property type="protein sequence ID" value="PWA60989.1"/>
    <property type="molecule type" value="Genomic_DNA"/>
</dbReference>
<dbReference type="InterPro" id="IPR039515">
    <property type="entry name" value="NOT4_mRING-HC-C4C4"/>
</dbReference>
<dbReference type="SUPFAM" id="SSF54928">
    <property type="entry name" value="RNA-binding domain, RBD"/>
    <property type="match status" value="1"/>
</dbReference>
<feature type="domain" description="RING-type" evidence="4">
    <location>
        <begin position="9"/>
        <end position="57"/>
    </location>
</feature>
<dbReference type="GO" id="GO:0016567">
    <property type="term" value="P:protein ubiquitination"/>
    <property type="evidence" value="ECO:0007669"/>
    <property type="project" value="TreeGrafter"/>
</dbReference>
<accession>A0A2U1MID9</accession>
<dbReference type="SMART" id="SM00360">
    <property type="entry name" value="RRM"/>
    <property type="match status" value="1"/>
</dbReference>
<feature type="region of interest" description="Disordered" evidence="3">
    <location>
        <begin position="370"/>
        <end position="549"/>
    </location>
</feature>
<evidence type="ECO:0000256" key="2">
    <source>
        <dbReference type="PROSITE-ProRule" id="PRU00176"/>
    </source>
</evidence>
<dbReference type="SUPFAM" id="SSF57850">
    <property type="entry name" value="RING/U-box"/>
    <property type="match status" value="2"/>
</dbReference>
<dbReference type="PANTHER" id="PTHR12603:SF36">
    <property type="entry name" value="RNA BINDING (RRM_RBD_RNP MOTIFS) FAMILY PROTEIN"/>
    <property type="match status" value="1"/>
</dbReference>
<dbReference type="Pfam" id="PF14570">
    <property type="entry name" value="zf-RING_4"/>
    <property type="match status" value="2"/>
</dbReference>
<feature type="region of interest" description="Disordered" evidence="3">
    <location>
        <begin position="561"/>
        <end position="580"/>
    </location>
</feature>
<organism evidence="6 7">
    <name type="scientific">Artemisia annua</name>
    <name type="common">Sweet wormwood</name>
    <dbReference type="NCBI Taxonomy" id="35608"/>
    <lineage>
        <taxon>Eukaryota</taxon>
        <taxon>Viridiplantae</taxon>
        <taxon>Streptophyta</taxon>
        <taxon>Embryophyta</taxon>
        <taxon>Tracheophyta</taxon>
        <taxon>Spermatophyta</taxon>
        <taxon>Magnoliopsida</taxon>
        <taxon>eudicotyledons</taxon>
        <taxon>Gunneridae</taxon>
        <taxon>Pentapetalae</taxon>
        <taxon>asterids</taxon>
        <taxon>campanulids</taxon>
        <taxon>Asterales</taxon>
        <taxon>Asteraceae</taxon>
        <taxon>Asteroideae</taxon>
        <taxon>Anthemideae</taxon>
        <taxon>Artemisiinae</taxon>
        <taxon>Artemisia</taxon>
    </lineage>
</organism>
<evidence type="ECO:0000256" key="1">
    <source>
        <dbReference type="PROSITE-ProRule" id="PRU00175"/>
    </source>
</evidence>
<dbReference type="InterPro" id="IPR003954">
    <property type="entry name" value="RRM_euk-type"/>
</dbReference>
<dbReference type="GO" id="GO:0003723">
    <property type="term" value="F:RNA binding"/>
    <property type="evidence" value="ECO:0007669"/>
    <property type="project" value="UniProtKB-UniRule"/>
</dbReference>
<reference evidence="6 7" key="1">
    <citation type="journal article" date="2018" name="Mol. Plant">
        <title>The genome of Artemisia annua provides insight into the evolution of Asteraceae family and artemisinin biosynthesis.</title>
        <authorList>
            <person name="Shen Q."/>
            <person name="Zhang L."/>
            <person name="Liao Z."/>
            <person name="Wang S."/>
            <person name="Yan T."/>
            <person name="Shi P."/>
            <person name="Liu M."/>
            <person name="Fu X."/>
            <person name="Pan Q."/>
            <person name="Wang Y."/>
            <person name="Lv Z."/>
            <person name="Lu X."/>
            <person name="Zhang F."/>
            <person name="Jiang W."/>
            <person name="Ma Y."/>
            <person name="Chen M."/>
            <person name="Hao X."/>
            <person name="Li L."/>
            <person name="Tang Y."/>
            <person name="Lv G."/>
            <person name="Zhou Y."/>
            <person name="Sun X."/>
            <person name="Brodelius P.E."/>
            <person name="Rose J.K.C."/>
            <person name="Tang K."/>
        </authorList>
    </citation>
    <scope>NUCLEOTIDE SEQUENCE [LARGE SCALE GENOMIC DNA]</scope>
    <source>
        <strain evidence="7">cv. Huhao1</strain>
        <tissue evidence="6">Leaf</tissue>
    </source>
</reference>
<evidence type="ECO:0000256" key="3">
    <source>
        <dbReference type="SAM" id="MobiDB-lite"/>
    </source>
</evidence>
<name>A0A2U1MID9_ARTAN</name>
<feature type="compositionally biased region" description="Low complexity" evidence="3">
    <location>
        <begin position="419"/>
        <end position="455"/>
    </location>
</feature>
<dbReference type="CDD" id="cd12438">
    <property type="entry name" value="RRM_CNOT4"/>
    <property type="match status" value="1"/>
</dbReference>
<keyword evidence="1" id="KW-0479">Metal-binding</keyword>
<dbReference type="Pfam" id="PF00076">
    <property type="entry name" value="RRM_1"/>
    <property type="match status" value="1"/>
</dbReference>
<dbReference type="GO" id="GO:0008270">
    <property type="term" value="F:zinc ion binding"/>
    <property type="evidence" value="ECO:0007669"/>
    <property type="project" value="UniProtKB-KW"/>
</dbReference>
<keyword evidence="1" id="KW-0863">Zinc-finger</keyword>
<feature type="region of interest" description="Disordered" evidence="3">
    <location>
        <begin position="682"/>
        <end position="702"/>
    </location>
</feature>
<feature type="domain" description="RRM" evidence="5">
    <location>
        <begin position="237"/>
        <end position="323"/>
    </location>
</feature>
<feature type="compositionally biased region" description="Basic and acidic residues" evidence="3">
    <location>
        <begin position="502"/>
        <end position="534"/>
    </location>
</feature>
<comment type="caution">
    <text evidence="6">The sequence shown here is derived from an EMBL/GenBank/DDBJ whole genome shotgun (WGS) entry which is preliminary data.</text>
</comment>
<evidence type="ECO:0000259" key="5">
    <source>
        <dbReference type="PROSITE" id="PS50102"/>
    </source>
</evidence>
<dbReference type="InterPro" id="IPR001841">
    <property type="entry name" value="Znf_RING"/>
</dbReference>
<dbReference type="OrthoDB" id="1923159at2759"/>
<dbReference type="Gene3D" id="3.30.70.330">
    <property type="match status" value="1"/>
</dbReference>
<dbReference type="PROSITE" id="PS50089">
    <property type="entry name" value="ZF_RING_2"/>
    <property type="match status" value="2"/>
</dbReference>
<dbReference type="InterPro" id="IPR035979">
    <property type="entry name" value="RBD_domain_sf"/>
</dbReference>
<dbReference type="AlphaFoldDB" id="A0A2U1MID9"/>
<dbReference type="InterPro" id="IPR012677">
    <property type="entry name" value="Nucleotide-bd_a/b_plait_sf"/>
</dbReference>